<dbReference type="Pfam" id="PF00534">
    <property type="entry name" value="Glycos_transf_1"/>
    <property type="match status" value="1"/>
</dbReference>
<dbReference type="SUPFAM" id="SSF53756">
    <property type="entry name" value="UDP-Glycosyltransferase/glycogen phosphorylase"/>
    <property type="match status" value="1"/>
</dbReference>
<feature type="domain" description="Glycosyl transferase family 1" evidence="1">
    <location>
        <begin position="167"/>
        <end position="300"/>
    </location>
</feature>
<dbReference type="GO" id="GO:0016757">
    <property type="term" value="F:glycosyltransferase activity"/>
    <property type="evidence" value="ECO:0007669"/>
    <property type="project" value="InterPro"/>
</dbReference>
<dbReference type="AlphaFoldDB" id="A0AA96WE45"/>
<gene>
    <name evidence="3" type="ORF">HJG54_12390</name>
</gene>
<dbReference type="InterPro" id="IPR001296">
    <property type="entry name" value="Glyco_trans_1"/>
</dbReference>
<organism evidence="3">
    <name type="scientific">Leptolyngbya sp. NK1-12</name>
    <dbReference type="NCBI Taxonomy" id="2547451"/>
    <lineage>
        <taxon>Bacteria</taxon>
        <taxon>Bacillati</taxon>
        <taxon>Cyanobacteriota</taxon>
        <taxon>Cyanophyceae</taxon>
        <taxon>Leptolyngbyales</taxon>
        <taxon>Leptolyngbyaceae</taxon>
        <taxon>Leptolyngbya group</taxon>
        <taxon>Leptolyngbya</taxon>
    </lineage>
</organism>
<protein>
    <submittedName>
        <fullName evidence="3">Glycosyltransferase family 4 protein</fullName>
    </submittedName>
</protein>
<feature type="domain" description="Glycosyltransferase subfamily 4-like N-terminal" evidence="2">
    <location>
        <begin position="18"/>
        <end position="162"/>
    </location>
</feature>
<name>A0AA96WE45_9CYAN</name>
<proteinExistence type="predicted"/>
<dbReference type="InterPro" id="IPR050194">
    <property type="entry name" value="Glycosyltransferase_grp1"/>
</dbReference>
<sequence length="362" mass="40326">MRIAQVAPLWERVPPPAYGGTELVVAHLANELTRRGHDVTLFATADSKTLAKLEPGAPQPMRLAGVTPVEYQLYDLMQLTRVVQQADQFDVIHFHVDASALPYGNLLKTPVVHTIHGILTPTAAELFAQNRHQNFVSISDSQRRNDLGLNYVATVYNGIDPATYEFHPQPDEPPYLAFFGRISPEKGPHLAIELAKRTGWRLIMAGKVDRADQAFYESEVKPLIDGKQIVYVGEANHAQKSEIMGRAVATLCLLTWEEPFGLVMPESMVCGTPVIAMARGSAPELIAHGKTGFLCHSMDECIAALDRIGDIDRKACREHVEQNFSHIRMVEGYEAVYYQLMEKRFAQNGKLQRSKLTSEPVI</sequence>
<dbReference type="RefSeq" id="WP_316435267.1">
    <property type="nucleotide sequence ID" value="NZ_CP053586.1"/>
</dbReference>
<dbReference type="CDD" id="cd03802">
    <property type="entry name" value="GT4_AviGT4-like"/>
    <property type="match status" value="1"/>
</dbReference>
<evidence type="ECO:0000259" key="1">
    <source>
        <dbReference type="Pfam" id="PF00534"/>
    </source>
</evidence>
<dbReference type="Pfam" id="PF13439">
    <property type="entry name" value="Glyco_transf_4"/>
    <property type="match status" value="1"/>
</dbReference>
<dbReference type="InterPro" id="IPR028098">
    <property type="entry name" value="Glyco_trans_4-like_N"/>
</dbReference>
<dbReference type="PANTHER" id="PTHR45947">
    <property type="entry name" value="SULFOQUINOVOSYL TRANSFERASE SQD2"/>
    <property type="match status" value="1"/>
</dbReference>
<evidence type="ECO:0000259" key="2">
    <source>
        <dbReference type="Pfam" id="PF13439"/>
    </source>
</evidence>
<accession>A0AA96WE45</accession>
<dbReference type="EMBL" id="CP053586">
    <property type="protein sequence ID" value="WNZ23569.1"/>
    <property type="molecule type" value="Genomic_DNA"/>
</dbReference>
<evidence type="ECO:0000313" key="3">
    <source>
        <dbReference type="EMBL" id="WNZ23569.1"/>
    </source>
</evidence>
<dbReference type="Gene3D" id="3.40.50.2000">
    <property type="entry name" value="Glycogen Phosphorylase B"/>
    <property type="match status" value="2"/>
</dbReference>
<reference evidence="3" key="1">
    <citation type="submission" date="2020-05" db="EMBL/GenBank/DDBJ databases">
        <authorList>
            <person name="Zhu T."/>
            <person name="Keshari N."/>
            <person name="Lu X."/>
        </authorList>
    </citation>
    <scope>NUCLEOTIDE SEQUENCE</scope>
    <source>
        <strain evidence="3">NK1-12</strain>
    </source>
</reference>
<dbReference type="PANTHER" id="PTHR45947:SF3">
    <property type="entry name" value="SULFOQUINOVOSYL TRANSFERASE SQD2"/>
    <property type="match status" value="1"/>
</dbReference>